<dbReference type="Proteomes" id="UP001059663">
    <property type="component" value="Chromosome"/>
</dbReference>
<protein>
    <submittedName>
        <fullName evidence="1">Uncharacterized protein</fullName>
    </submittedName>
</protein>
<evidence type="ECO:0000313" key="2">
    <source>
        <dbReference type="Proteomes" id="UP001059663"/>
    </source>
</evidence>
<evidence type="ECO:0000313" key="1">
    <source>
        <dbReference type="EMBL" id="UUZ44727.1"/>
    </source>
</evidence>
<reference evidence="1" key="1">
    <citation type="submission" date="2021-11" db="EMBL/GenBank/DDBJ databases">
        <title>Study of the species diversity of bacterial strains isolated from a unique natural object - Shulgan-Tash cave (Bashkiria).</title>
        <authorList>
            <person name="Sazanova A.L."/>
            <person name="Chirak E.R."/>
            <person name="Safronova V.I."/>
        </authorList>
    </citation>
    <scope>NUCLEOTIDE SEQUENCE</scope>
    <source>
        <strain evidence="1">P1</strain>
    </source>
</reference>
<accession>A0AC61U4L0</accession>
<organism evidence="1 2">
    <name type="scientific">Janibacter limosus</name>
    <dbReference type="NCBI Taxonomy" id="53458"/>
    <lineage>
        <taxon>Bacteria</taxon>
        <taxon>Bacillati</taxon>
        <taxon>Actinomycetota</taxon>
        <taxon>Actinomycetes</taxon>
        <taxon>Micrococcales</taxon>
        <taxon>Intrasporangiaceae</taxon>
        <taxon>Janibacter</taxon>
    </lineage>
</organism>
<gene>
    <name evidence="1" type="ORF">LP422_20895</name>
</gene>
<sequence>MHAISMTTGDELTLESGLEHQLMMRPDRDRRVSWLVAQPFLLTWSPKKSHYPDLLSEGIDGRVTVWDARPVEMQDIDFTRKAEQTAKACAARGWEYRVFSGLSRTEEVNLRWLSMARREQPWMPAATVRLRELTRDSDVTFGRVAATDDGGYLLSTMWHPAWRGDLELDLAGRWGEDTPPAWAGAQS</sequence>
<dbReference type="EMBL" id="CP087977">
    <property type="protein sequence ID" value="UUZ44727.1"/>
    <property type="molecule type" value="Genomic_DNA"/>
</dbReference>
<name>A0AC61U4L0_9MICO</name>
<proteinExistence type="predicted"/>